<dbReference type="Pfam" id="PF20328">
    <property type="entry name" value="DUF6623"/>
    <property type="match status" value="1"/>
</dbReference>
<dbReference type="GeneID" id="19465313"/>
<dbReference type="Proteomes" id="UP000016922">
    <property type="component" value="Unassembled WGS sequence"/>
</dbReference>
<dbReference type="KEGG" id="glz:GLAREA_06259"/>
<reference evidence="1 2" key="1">
    <citation type="journal article" date="2013" name="BMC Genomics">
        <title>Genomics-driven discovery of the pneumocandin biosynthetic gene cluster in the fungus Glarea lozoyensis.</title>
        <authorList>
            <person name="Chen L."/>
            <person name="Yue Q."/>
            <person name="Zhang X."/>
            <person name="Xiang M."/>
            <person name="Wang C."/>
            <person name="Li S."/>
            <person name="Che Y."/>
            <person name="Ortiz-Lopez F.J."/>
            <person name="Bills G.F."/>
            <person name="Liu X."/>
            <person name="An Z."/>
        </authorList>
    </citation>
    <scope>NUCLEOTIDE SEQUENCE [LARGE SCALE GENOMIC DNA]</scope>
    <source>
        <strain evidence="2">ATCC 20868 / MF5171</strain>
    </source>
</reference>
<evidence type="ECO:0000313" key="2">
    <source>
        <dbReference type="Proteomes" id="UP000016922"/>
    </source>
</evidence>
<dbReference type="OrthoDB" id="2340290at2759"/>
<dbReference type="InterPro" id="IPR046731">
    <property type="entry name" value="DUF6623"/>
</dbReference>
<keyword evidence="2" id="KW-1185">Reference proteome</keyword>
<dbReference type="OMA" id="IPCKPEV"/>
<gene>
    <name evidence="1" type="ORF">GLAREA_06259</name>
</gene>
<dbReference type="AlphaFoldDB" id="S3D466"/>
<dbReference type="HOGENOM" id="CLU_1652313_0_0_1"/>
<proteinExistence type="predicted"/>
<accession>S3D466</accession>
<dbReference type="eggNOG" id="ENOG502RPU2">
    <property type="taxonomic scope" value="Eukaryota"/>
</dbReference>
<name>S3D466_GLAL2</name>
<dbReference type="RefSeq" id="XP_008079864.1">
    <property type="nucleotide sequence ID" value="XM_008081673.1"/>
</dbReference>
<evidence type="ECO:0000313" key="1">
    <source>
        <dbReference type="EMBL" id="EPE33247.1"/>
    </source>
</evidence>
<protein>
    <submittedName>
        <fullName evidence="1">Uncharacterized protein</fullName>
    </submittedName>
</protein>
<dbReference type="EMBL" id="KE145358">
    <property type="protein sequence ID" value="EPE33247.1"/>
    <property type="molecule type" value="Genomic_DNA"/>
</dbReference>
<organism evidence="1 2">
    <name type="scientific">Glarea lozoyensis (strain ATCC 20868 / MF5171)</name>
    <dbReference type="NCBI Taxonomy" id="1116229"/>
    <lineage>
        <taxon>Eukaryota</taxon>
        <taxon>Fungi</taxon>
        <taxon>Dikarya</taxon>
        <taxon>Ascomycota</taxon>
        <taxon>Pezizomycotina</taxon>
        <taxon>Leotiomycetes</taxon>
        <taxon>Helotiales</taxon>
        <taxon>Helotiaceae</taxon>
        <taxon>Glarea</taxon>
    </lineage>
</organism>
<sequence length="175" mass="19243">MAIKQAAWTHGLGVELEFSSWTAFRQGFFTTVRPSAESKFGWVHFVIPTPVIVDGTRLRAESAMVRFSTGSGAKITNFHVYGGETKIANYNGLSLSGNLQFVREAVPNSHRVLWGTAISLGVQFTGAGPNDFIQFISAGIDFYAQRNIYLKIPCKPEVNYFITELVSSSDIVVEA</sequence>